<dbReference type="RefSeq" id="WP_152803775.1">
    <property type="nucleotide sequence ID" value="NZ_WHNX01000011.1"/>
</dbReference>
<name>A0A6A7K8S9_9FIRM</name>
<sequence>MKHELKKVCRIVDEMLTLLLHDTTEVDFKIINRDEKVIIHILGYNTKFDDEYIDTLKIILNKQRQAEVEEYYWQLAGETESDELVLVSAMVDHATVEKQDGNLYIELIRLYT</sequence>
<keyword evidence="2" id="KW-1185">Reference proteome</keyword>
<dbReference type="Proteomes" id="UP000440004">
    <property type="component" value="Unassembled WGS sequence"/>
</dbReference>
<protein>
    <submittedName>
        <fullName evidence="1">Uncharacterized protein</fullName>
    </submittedName>
</protein>
<gene>
    <name evidence="1" type="ORF">GC105_08755</name>
</gene>
<dbReference type="AlphaFoldDB" id="A0A6A7K8S9"/>
<comment type="caution">
    <text evidence="1">The sequence shown here is derived from an EMBL/GenBank/DDBJ whole genome shotgun (WGS) entry which is preliminary data.</text>
</comment>
<proteinExistence type="predicted"/>
<dbReference type="EMBL" id="WHNX01000011">
    <property type="protein sequence ID" value="MPW25878.1"/>
    <property type="molecule type" value="Genomic_DNA"/>
</dbReference>
<evidence type="ECO:0000313" key="2">
    <source>
        <dbReference type="Proteomes" id="UP000440004"/>
    </source>
</evidence>
<evidence type="ECO:0000313" key="1">
    <source>
        <dbReference type="EMBL" id="MPW25878.1"/>
    </source>
</evidence>
<reference evidence="1 2" key="1">
    <citation type="submission" date="2019-10" db="EMBL/GenBank/DDBJ databases">
        <title>Alkalibaculum tamaniensis sp.nov., a new alkaliphilic acetogen, isolated on methoxylated aromatics from a mud volcano.</title>
        <authorList>
            <person name="Khomyakova M.A."/>
            <person name="Merkel A.Y."/>
            <person name="Bonch-Osmolovskaya E.A."/>
            <person name="Slobodkin A.I."/>
        </authorList>
    </citation>
    <scope>NUCLEOTIDE SEQUENCE [LARGE SCALE GENOMIC DNA]</scope>
    <source>
        <strain evidence="1 2">M08DMB</strain>
    </source>
</reference>
<organism evidence="1 2">
    <name type="scientific">Alkalibaculum sporogenes</name>
    <dbReference type="NCBI Taxonomy" id="2655001"/>
    <lineage>
        <taxon>Bacteria</taxon>
        <taxon>Bacillati</taxon>
        <taxon>Bacillota</taxon>
        <taxon>Clostridia</taxon>
        <taxon>Eubacteriales</taxon>
        <taxon>Eubacteriaceae</taxon>
        <taxon>Alkalibaculum</taxon>
    </lineage>
</organism>
<accession>A0A6A7K8S9</accession>